<feature type="region of interest" description="Disordered" evidence="1">
    <location>
        <begin position="117"/>
        <end position="196"/>
    </location>
</feature>
<dbReference type="PANTHER" id="PTHR36167">
    <property type="entry name" value="C2H2 FINGER DOMAIN TRANSCRIPTION FACTOR (EUROFUNG)-RELATED"/>
    <property type="match status" value="1"/>
</dbReference>
<feature type="region of interest" description="Disordered" evidence="1">
    <location>
        <begin position="474"/>
        <end position="495"/>
    </location>
</feature>
<evidence type="ECO:0000313" key="3">
    <source>
        <dbReference type="EMBL" id="MBW0532012.1"/>
    </source>
</evidence>
<name>A0A9Q3F5Q5_9BASI</name>
<feature type="compositionally biased region" description="Low complexity" evidence="1">
    <location>
        <begin position="186"/>
        <end position="196"/>
    </location>
</feature>
<dbReference type="AlphaFoldDB" id="A0A9Q3F5Q5"/>
<feature type="compositionally biased region" description="Low complexity" evidence="1">
    <location>
        <begin position="257"/>
        <end position="294"/>
    </location>
</feature>
<accession>A0A9Q3F5Q5</accession>
<feature type="compositionally biased region" description="Basic residues" evidence="1">
    <location>
        <begin position="725"/>
        <end position="734"/>
    </location>
</feature>
<protein>
    <recommendedName>
        <fullName evidence="2">C2H2-type domain-containing protein</fullName>
    </recommendedName>
</protein>
<keyword evidence="4" id="KW-1185">Reference proteome</keyword>
<feature type="region of interest" description="Disordered" evidence="1">
    <location>
        <begin position="1"/>
        <end position="62"/>
    </location>
</feature>
<feature type="compositionally biased region" description="Polar residues" evidence="1">
    <location>
        <begin position="474"/>
        <end position="488"/>
    </location>
</feature>
<comment type="caution">
    <text evidence="3">The sequence shown here is derived from an EMBL/GenBank/DDBJ whole genome shotgun (WGS) entry which is preliminary data.</text>
</comment>
<feature type="region of interest" description="Disordered" evidence="1">
    <location>
        <begin position="257"/>
        <end position="298"/>
    </location>
</feature>
<evidence type="ECO:0000313" key="4">
    <source>
        <dbReference type="Proteomes" id="UP000765509"/>
    </source>
</evidence>
<feature type="compositionally biased region" description="Low complexity" evidence="1">
    <location>
        <begin position="7"/>
        <end position="41"/>
    </location>
</feature>
<dbReference type="OrthoDB" id="1939603at2759"/>
<feature type="compositionally biased region" description="Low complexity" evidence="1">
    <location>
        <begin position="125"/>
        <end position="175"/>
    </location>
</feature>
<organism evidence="3 4">
    <name type="scientific">Austropuccinia psidii MF-1</name>
    <dbReference type="NCBI Taxonomy" id="1389203"/>
    <lineage>
        <taxon>Eukaryota</taxon>
        <taxon>Fungi</taxon>
        <taxon>Dikarya</taxon>
        <taxon>Basidiomycota</taxon>
        <taxon>Pucciniomycotina</taxon>
        <taxon>Pucciniomycetes</taxon>
        <taxon>Pucciniales</taxon>
        <taxon>Sphaerophragmiaceae</taxon>
        <taxon>Austropuccinia</taxon>
    </lineage>
</organism>
<dbReference type="GO" id="GO:0006355">
    <property type="term" value="P:regulation of DNA-templated transcription"/>
    <property type="evidence" value="ECO:0007669"/>
    <property type="project" value="InterPro"/>
</dbReference>
<dbReference type="InterPro" id="IPR013087">
    <property type="entry name" value="Znf_C2H2_type"/>
</dbReference>
<evidence type="ECO:0000256" key="1">
    <source>
        <dbReference type="SAM" id="MobiDB-lite"/>
    </source>
</evidence>
<gene>
    <name evidence="3" type="ORF">O181_071727</name>
</gene>
<sequence length="846" mass="94141">MNHSHSHSQSQSQSQSYSYSPSYSPSHSHSYSHSHSQSQSQSHEDFFSFTVPPKPETIHHQSLQNSLLNSIENSNLIPNPNPNPNPNLNLNLTQSNLHHHPTLHHHLYPTNHHLYPTNHHHYPTNHHQNQNQNQNQNRPNTTTTTTTTPTTNTTPTTTTTKLLSPPSSNENFNPSVDFSGHSPTTNSISPLNSSFNPSNIPSSSQFAYNVPPSTSPFQSTLIAPTSDNTINHLIQLSPIINPPHIINSNSNLTTTTTINPSVSKSSDSSYKHLSSKLQNHSSSNQSNQTSSFNHHLIKPNNRSSLPILTKSQSSSNHLLLLDSTCSNPNLLNSNHHVSSNQNISSTSKNHAITAQNRPMTAPGATWAGGNIENGYENPSSNLDFLNHLSPPYPPTSSHEQVNNHLIPSKTNSTNHNINSSPIGPSTSISRPINSLNQSNHQLLNLTCQDHNLQTITHPSNLQLGSTSPILHNSALNVPSLGAPSSDSGPESPELADLKHSHHQTYLGLDHSLHHSLRPNTHAGTSICFGNDDSLIAPRSIHSRPATSLTQFNDLNHTYPLSNHDHHHFSSLRQTPFSNHSPHLNHHPSPTLENNSHTRLYNFNILPGAPRKRARRRFDEVERLYDCNYPGCVKAYGTLNHLNAHITMQKHGPKRLPQEFKEIRKEWRARKKAEAEARSIALKHSNLVTPNHPTFNNMMINPESIRPQSAIISSNSSPANNSINSFHHHHHHLNHQLRPSTAGNTLSAPAHFQHFLTQDRKLDWYTDQRQFHTTIEEHPEYMSTNTNSPTNSNLINPSSLLGLGRINNPLEFNNSYPYNHHSHSTLGSIIFPNVPTAQPHHSPSLID</sequence>
<dbReference type="PANTHER" id="PTHR36167:SF3">
    <property type="entry name" value="C2H2 FINGER DOMAIN TRANSCRIPTION FACTOR (EUROFUNG)-RELATED"/>
    <property type="match status" value="1"/>
</dbReference>
<proteinExistence type="predicted"/>
<dbReference type="InterPro" id="IPR039327">
    <property type="entry name" value="CON7-like"/>
</dbReference>
<feature type="compositionally biased region" description="Low complexity" evidence="1">
    <location>
        <begin position="710"/>
        <end position="724"/>
    </location>
</feature>
<feature type="domain" description="C2H2-type" evidence="2">
    <location>
        <begin position="626"/>
        <end position="650"/>
    </location>
</feature>
<evidence type="ECO:0000259" key="2">
    <source>
        <dbReference type="PROSITE" id="PS00028"/>
    </source>
</evidence>
<reference evidence="3" key="1">
    <citation type="submission" date="2021-03" db="EMBL/GenBank/DDBJ databases">
        <title>Draft genome sequence of rust myrtle Austropuccinia psidii MF-1, a brazilian biotype.</title>
        <authorList>
            <person name="Quecine M.C."/>
            <person name="Pachon D.M.R."/>
            <person name="Bonatelli M.L."/>
            <person name="Correr F.H."/>
            <person name="Franceschini L.M."/>
            <person name="Leite T.F."/>
            <person name="Margarido G.R.A."/>
            <person name="Almeida C.A."/>
            <person name="Ferrarezi J.A."/>
            <person name="Labate C.A."/>
        </authorList>
    </citation>
    <scope>NUCLEOTIDE SEQUENCE</scope>
    <source>
        <strain evidence="3">MF-1</strain>
    </source>
</reference>
<dbReference type="Proteomes" id="UP000765509">
    <property type="component" value="Unassembled WGS sequence"/>
</dbReference>
<dbReference type="PROSITE" id="PS00028">
    <property type="entry name" value="ZINC_FINGER_C2H2_1"/>
    <property type="match status" value="1"/>
</dbReference>
<feature type="region of interest" description="Disordered" evidence="1">
    <location>
        <begin position="710"/>
        <end position="741"/>
    </location>
</feature>
<dbReference type="EMBL" id="AVOT02037328">
    <property type="protein sequence ID" value="MBW0532012.1"/>
    <property type="molecule type" value="Genomic_DNA"/>
</dbReference>